<dbReference type="PRINTS" id="PR00131">
    <property type="entry name" value="GLHYDRLASE1"/>
</dbReference>
<dbReference type="InterPro" id="IPR017853">
    <property type="entry name" value="GH"/>
</dbReference>
<dbReference type="Pfam" id="PF00232">
    <property type="entry name" value="Glyco_hydro_1"/>
    <property type="match status" value="1"/>
</dbReference>
<dbReference type="RefSeq" id="WP_194200320.1">
    <property type="nucleotide sequence ID" value="NZ_JADGLT010000087.1"/>
</dbReference>
<evidence type="ECO:0000313" key="7">
    <source>
        <dbReference type="Proteomes" id="UP000770161"/>
    </source>
</evidence>
<protein>
    <submittedName>
        <fullName evidence="6">6-phospho-beta-glucosidase</fullName>
        <ecNumber evidence="6">3.2.1.86</ecNumber>
    </submittedName>
</protein>
<dbReference type="GO" id="GO:0008706">
    <property type="term" value="F:6-phospho-beta-glucosidase activity"/>
    <property type="evidence" value="ECO:0007669"/>
    <property type="project" value="UniProtKB-EC"/>
</dbReference>
<dbReference type="PROSITE" id="PS00572">
    <property type="entry name" value="GLYCOSYL_HYDROL_F1_1"/>
    <property type="match status" value="1"/>
</dbReference>
<comment type="caution">
    <text evidence="6">The sequence shown here is derived from an EMBL/GenBank/DDBJ whole genome shotgun (WGS) entry which is preliminary data.</text>
</comment>
<keyword evidence="2 5" id="KW-0326">Glycosidase</keyword>
<dbReference type="NCBIfam" id="NF007356">
    <property type="entry name" value="PRK09852.1"/>
    <property type="match status" value="1"/>
</dbReference>
<keyword evidence="5 6" id="KW-0378">Hydrolase</keyword>
<keyword evidence="7" id="KW-1185">Reference proteome</keyword>
<proteinExistence type="inferred from homology"/>
<dbReference type="InterPro" id="IPR018120">
    <property type="entry name" value="Glyco_hydro_1_AS"/>
</dbReference>
<organism evidence="6 7">
    <name type="scientific">Mammaliicoccus lentus</name>
    <name type="common">Staphylococcus lentus</name>
    <dbReference type="NCBI Taxonomy" id="42858"/>
    <lineage>
        <taxon>Bacteria</taxon>
        <taxon>Bacillati</taxon>
        <taxon>Bacillota</taxon>
        <taxon>Bacilli</taxon>
        <taxon>Bacillales</taxon>
        <taxon>Staphylococcaceae</taxon>
        <taxon>Mammaliicoccus</taxon>
    </lineage>
</organism>
<evidence type="ECO:0000256" key="5">
    <source>
        <dbReference type="RuleBase" id="RU004468"/>
    </source>
</evidence>
<dbReference type="NCBIfam" id="NF007158">
    <property type="entry name" value="PRK09593.1"/>
    <property type="match status" value="1"/>
</dbReference>
<dbReference type="PROSITE" id="PS00653">
    <property type="entry name" value="GLYCOSYL_HYDROL_F1_2"/>
    <property type="match status" value="1"/>
</dbReference>
<dbReference type="PANTHER" id="PTHR10353:SF296">
    <property type="entry name" value="6-PHOSPHO-BETA-GLUCOSIDASE"/>
    <property type="match status" value="1"/>
</dbReference>
<accession>A0ABS6GVN3</accession>
<dbReference type="InterPro" id="IPR001360">
    <property type="entry name" value="Glyco_hydro_1"/>
</dbReference>
<gene>
    <name evidence="6" type="primary">ascB</name>
    <name evidence="6" type="ORF">KQ656_06085</name>
</gene>
<reference evidence="6 7" key="1">
    <citation type="submission" date="2021-06" db="EMBL/GenBank/DDBJ databases">
        <title>Staphylococcus lentus K169 genome sequencing.</title>
        <authorList>
            <person name="Sundareshan S."/>
            <person name="Akhila D.S."/>
            <person name="Prachi D."/>
            <person name="Sivakumar R."/>
            <person name="Rajendhran J."/>
            <person name="Isloor S."/>
            <person name="Hegde N.R."/>
        </authorList>
    </citation>
    <scope>NUCLEOTIDE SEQUENCE [LARGE SCALE GENOMIC DNA]</scope>
    <source>
        <strain evidence="6 7">K169</strain>
    </source>
</reference>
<evidence type="ECO:0000256" key="1">
    <source>
        <dbReference type="ARBA" id="ARBA00010838"/>
    </source>
</evidence>
<dbReference type="EC" id="3.2.1.86" evidence="6"/>
<evidence type="ECO:0000256" key="2">
    <source>
        <dbReference type="ARBA" id="ARBA00023295"/>
    </source>
</evidence>
<dbReference type="Gene3D" id="3.20.20.80">
    <property type="entry name" value="Glycosidases"/>
    <property type="match status" value="1"/>
</dbReference>
<feature type="active site" description="Nucleophile" evidence="3">
    <location>
        <position position="372"/>
    </location>
</feature>
<evidence type="ECO:0000256" key="4">
    <source>
        <dbReference type="RuleBase" id="RU003690"/>
    </source>
</evidence>
<name>A0ABS6GVN3_MAMLE</name>
<dbReference type="Proteomes" id="UP000770161">
    <property type="component" value="Unassembled WGS sequence"/>
</dbReference>
<evidence type="ECO:0000313" key="6">
    <source>
        <dbReference type="EMBL" id="MBU6113517.1"/>
    </source>
</evidence>
<dbReference type="PANTHER" id="PTHR10353">
    <property type="entry name" value="GLYCOSYL HYDROLASE"/>
    <property type="match status" value="1"/>
</dbReference>
<comment type="similarity">
    <text evidence="1 4">Belongs to the glycosyl hydrolase 1 family.</text>
</comment>
<dbReference type="SUPFAM" id="SSF51445">
    <property type="entry name" value="(Trans)glycosidases"/>
    <property type="match status" value="1"/>
</dbReference>
<sequence>MELKNNFLWGGATAANQVEGGFNEGGRGLANVDVCPSGAYRNDVISGKRKMLDFEKNLNYPATYGIDMYHKYLDDIKLFHELGFKAYRMSIAWTRIFPNGDEELPNEDGLKFYEDILKECKKYNIEPIVTITHFDCPIHLIEKYGGWRNRIMIEHYKKLCKTLFKRYKGLVNYWITFNEINMILHAPFMAAGLVFEENENEEQIKHQAAHHELLASAEATKIAHEIDENNKVGCMFAAGCIYPYDSNPENALEVMKIDHENYFLIDVQVRGQYPQYALNKMKRNQTLPNITDEDKVLLKNHTVDFMSLSYYNSRCVRVDDPDGDNASGNLFSSAKNPYLKESEWGWPIDPLGLRITLNNIYDRYQIPLFLVENGLGAKDYPDENLNVEDDYRINYLRDHIQAMKDAILIDGVDILGYTVWTALDVISAGSGQMAKRYGLIYVDQDEYGNGSKKRVKKKSAYWYKKVIETNGANLG</sequence>
<dbReference type="InterPro" id="IPR033132">
    <property type="entry name" value="GH_1_N_CS"/>
</dbReference>
<evidence type="ECO:0000256" key="3">
    <source>
        <dbReference type="PROSITE-ProRule" id="PRU10055"/>
    </source>
</evidence>
<dbReference type="EMBL" id="JAHLZN010000007">
    <property type="protein sequence ID" value="MBU6113517.1"/>
    <property type="molecule type" value="Genomic_DNA"/>
</dbReference>